<dbReference type="PROSITE" id="PS51257">
    <property type="entry name" value="PROKAR_LIPOPROTEIN"/>
    <property type="match status" value="1"/>
</dbReference>
<evidence type="ECO:0000313" key="2">
    <source>
        <dbReference type="Proteomes" id="UP000181936"/>
    </source>
</evidence>
<gene>
    <name evidence="1" type="ORF">A9C19_09705</name>
</gene>
<organism evidence="1 2">
    <name type="scientific">Bacillus weihaiensis</name>
    <dbReference type="NCBI Taxonomy" id="1547283"/>
    <lineage>
        <taxon>Bacteria</taxon>
        <taxon>Bacillati</taxon>
        <taxon>Bacillota</taxon>
        <taxon>Bacilli</taxon>
        <taxon>Bacillales</taxon>
        <taxon>Bacillaceae</taxon>
        <taxon>Bacillus</taxon>
    </lineage>
</organism>
<dbReference type="Proteomes" id="UP000181936">
    <property type="component" value="Chromosome"/>
</dbReference>
<protein>
    <recommendedName>
        <fullName evidence="3">Lipoprotein YvcA</fullName>
    </recommendedName>
</protein>
<dbReference type="RefSeq" id="WP_072579793.1">
    <property type="nucleotide sequence ID" value="NZ_CP016020.1"/>
</dbReference>
<reference evidence="1 2" key="1">
    <citation type="journal article" date="2016" name="Sci. Rep.">
        <title>Complete genome sequence and transcriptomic analysis of a novel marine strain Bacillus weihaiensis reveals the mechanism of brown algae degradation.</title>
        <authorList>
            <person name="Zhu Y."/>
            <person name="Chen P."/>
            <person name="Bao Y."/>
            <person name="Men Y."/>
            <person name="Zeng Y."/>
            <person name="Yang J."/>
            <person name="Sun J."/>
            <person name="Sun Y."/>
        </authorList>
    </citation>
    <scope>NUCLEOTIDE SEQUENCE [LARGE SCALE GENOMIC DNA]</scope>
    <source>
        <strain evidence="1 2">Alg07</strain>
    </source>
</reference>
<name>A0A1L3MRM9_9BACI</name>
<evidence type="ECO:0000313" key="1">
    <source>
        <dbReference type="EMBL" id="APH05000.1"/>
    </source>
</evidence>
<dbReference type="AlphaFoldDB" id="A0A1L3MRM9"/>
<keyword evidence="2" id="KW-1185">Reference proteome</keyword>
<dbReference type="OrthoDB" id="2453115at2"/>
<dbReference type="EMBL" id="CP016020">
    <property type="protein sequence ID" value="APH05000.1"/>
    <property type="molecule type" value="Genomic_DNA"/>
</dbReference>
<accession>A0A1L3MRM9</accession>
<sequence length="221" mass="25679">MRSRFIYALICTLIFVGGCSIKKEVDSMELPNTKAFQDEFTRSLLDSPAEVEEGYYLFESDTGGYTMLWPKDAVTDRPPFYQRTQDSFEKISFYDRNESENYRYSYSTTYSTYGESMIDSSLAILSDSVGYKGEYQEIDNKNTRIFYAKTEKYFEGATGYFFFGYIVSKESLKGLEYIYIAECLDYTKPNCSIDTKLEEEKAIVFMKSVLFTKDNRGTKNE</sequence>
<dbReference type="KEGG" id="bwh:A9C19_09705"/>
<evidence type="ECO:0008006" key="3">
    <source>
        <dbReference type="Google" id="ProtNLM"/>
    </source>
</evidence>
<proteinExistence type="predicted"/>